<organism evidence="1 2">
    <name type="scientific">Thiohalospira halophila DSM 15071</name>
    <dbReference type="NCBI Taxonomy" id="1123397"/>
    <lineage>
        <taxon>Bacteria</taxon>
        <taxon>Pseudomonadati</taxon>
        <taxon>Pseudomonadota</taxon>
        <taxon>Gammaproteobacteria</taxon>
        <taxon>Thiohalospirales</taxon>
        <taxon>Thiohalospiraceae</taxon>
        <taxon>Thiohalospira</taxon>
    </lineage>
</organism>
<protein>
    <recommendedName>
        <fullName evidence="3">Ferritin-like domain-containing protein</fullName>
    </recommendedName>
</protein>
<gene>
    <name evidence="1" type="ORF">SAMN05660831_00109</name>
</gene>
<reference evidence="1 2" key="1">
    <citation type="submission" date="2016-10" db="EMBL/GenBank/DDBJ databases">
        <authorList>
            <person name="de Groot N.N."/>
        </authorList>
    </citation>
    <scope>NUCLEOTIDE SEQUENCE [LARGE SCALE GENOMIC DNA]</scope>
    <source>
        <strain evidence="1 2">HL3</strain>
    </source>
</reference>
<sequence length="112" mass="12462">MEQLSLFYEAAPMPPMAPDPPELDPVLDIASWTDEEVERFAWGLLERTLEQLFAPQAGPATRRDILEWVQEEGSHALSFEGLVRGLGLDPDAMREAIFEAIHLVDDGWAASA</sequence>
<evidence type="ECO:0000313" key="1">
    <source>
        <dbReference type="EMBL" id="SFC92683.1"/>
    </source>
</evidence>
<dbReference type="Proteomes" id="UP000198611">
    <property type="component" value="Unassembled WGS sequence"/>
</dbReference>
<dbReference type="EMBL" id="FOMJ01000001">
    <property type="protein sequence ID" value="SFC92683.1"/>
    <property type="molecule type" value="Genomic_DNA"/>
</dbReference>
<evidence type="ECO:0008006" key="3">
    <source>
        <dbReference type="Google" id="ProtNLM"/>
    </source>
</evidence>
<proteinExistence type="predicted"/>
<dbReference type="STRING" id="1123397.SAMN05660831_00109"/>
<dbReference type="AlphaFoldDB" id="A0A1I1ND21"/>
<evidence type="ECO:0000313" key="2">
    <source>
        <dbReference type="Proteomes" id="UP000198611"/>
    </source>
</evidence>
<keyword evidence="2" id="KW-1185">Reference proteome</keyword>
<name>A0A1I1ND21_9GAMM</name>
<dbReference type="RefSeq" id="WP_093426807.1">
    <property type="nucleotide sequence ID" value="NZ_FOMJ01000001.1"/>
</dbReference>
<accession>A0A1I1ND21</accession>